<feature type="signal peptide" evidence="2">
    <location>
        <begin position="1"/>
        <end position="24"/>
    </location>
</feature>
<feature type="chain" id="PRO_5047273505" evidence="2">
    <location>
        <begin position="25"/>
        <end position="83"/>
    </location>
</feature>
<evidence type="ECO:0000313" key="3">
    <source>
        <dbReference type="EMBL" id="WBL82089.1"/>
    </source>
</evidence>
<keyword evidence="2" id="KW-0732">Signal</keyword>
<dbReference type="EMBL" id="CP089391">
    <property type="protein sequence ID" value="WBL82089.1"/>
    <property type="molecule type" value="Genomic_DNA"/>
</dbReference>
<evidence type="ECO:0000256" key="1">
    <source>
        <dbReference type="SAM" id="MobiDB-lite"/>
    </source>
</evidence>
<evidence type="ECO:0000256" key="2">
    <source>
        <dbReference type="SAM" id="SignalP"/>
    </source>
</evidence>
<name>A0ABY7MX00_9BRAD</name>
<sequence>MRIIHVVFAGAFAAAMALTAPALAKNSDAQKGEDKSTSSSSCSAYQQAPDGSWEPLPCKEMGERGQPQTRNRTSQQGENRGER</sequence>
<feature type="compositionally biased region" description="Polar residues" evidence="1">
    <location>
        <begin position="66"/>
        <end position="83"/>
    </location>
</feature>
<proteinExistence type="predicted"/>
<evidence type="ECO:0000313" key="4">
    <source>
        <dbReference type="Proteomes" id="UP001179614"/>
    </source>
</evidence>
<reference evidence="3" key="1">
    <citation type="submission" date="2021-12" db="EMBL/GenBank/DDBJ databases">
        <title>Bradyrhizobium xenonodulans sp. nov.</title>
        <authorList>
            <person name="Claassens R."/>
            <person name="Venter S.N."/>
            <person name="Beukes C.W."/>
            <person name="Stepkowski T."/>
            <person name="Steenkamp E.T."/>
        </authorList>
    </citation>
    <scope>NUCLEOTIDE SEQUENCE</scope>
    <source>
        <strain evidence="3">14AB</strain>
    </source>
</reference>
<feature type="region of interest" description="Disordered" evidence="1">
    <location>
        <begin position="24"/>
        <end position="83"/>
    </location>
</feature>
<protein>
    <submittedName>
        <fullName evidence="3">Uncharacterized protein</fullName>
    </submittedName>
</protein>
<dbReference type="RefSeq" id="WP_270171650.1">
    <property type="nucleotide sequence ID" value="NZ_CP089391.1"/>
</dbReference>
<keyword evidence="4" id="KW-1185">Reference proteome</keyword>
<dbReference type="Proteomes" id="UP001179614">
    <property type="component" value="Chromosome"/>
</dbReference>
<organism evidence="3 4">
    <name type="scientific">Bradyrhizobium xenonodulans</name>
    <dbReference type="NCBI Taxonomy" id="2736875"/>
    <lineage>
        <taxon>Bacteria</taxon>
        <taxon>Pseudomonadati</taxon>
        <taxon>Pseudomonadota</taxon>
        <taxon>Alphaproteobacteria</taxon>
        <taxon>Hyphomicrobiales</taxon>
        <taxon>Nitrobacteraceae</taxon>
        <taxon>Bradyrhizobium</taxon>
    </lineage>
</organism>
<gene>
    <name evidence="3" type="ORF">I3J27_17280</name>
</gene>
<accession>A0ABY7MX00</accession>